<gene>
    <name evidence="1" type="ORF">ENUP19_0337G0024</name>
</gene>
<proteinExistence type="predicted"/>
<evidence type="ECO:0000313" key="1">
    <source>
        <dbReference type="EMBL" id="GAB1227385.1"/>
    </source>
</evidence>
<dbReference type="EMBL" id="BAAFRS010000337">
    <property type="protein sequence ID" value="GAB1227385.1"/>
    <property type="molecule type" value="Genomic_DNA"/>
</dbReference>
<dbReference type="PANTHER" id="PTHR12732">
    <property type="entry name" value="UNCHARACTERIZED PROTEASOME COMPONENT REGION PCI-CONTAINING"/>
    <property type="match status" value="1"/>
</dbReference>
<comment type="caution">
    <text evidence="1">The sequence shown here is derived from an EMBL/GenBank/DDBJ whole genome shotgun (WGS) entry which is preliminary data.</text>
</comment>
<dbReference type="Proteomes" id="UP001628156">
    <property type="component" value="Unassembled WGS sequence"/>
</dbReference>
<accession>A0ABQ0DWZ8</accession>
<sequence>MAQQLLDDLKICLNQDINDKNVISDIRNIIKLLVKQTRQAYSQKDFYLIDDITKTVIQFGTTISIMKERIILVIGYIVGIFYHARNYKEAIDCVSSYFNKIDYNLFINERDRGIFGYCYGLISVKIGNYKGAAEALEKAYLVANDKFKKQILMYLVPLKLRCGMYLPMEEMKKYGNKILIDLSNAVNRGDVSLYEKVINKYDLEFVQIGILELVETLRLIVYRNLLEIIFTTKKTTKLHLQVIIDTLISLGVTEISLVDIANILTNMALNGILIGAVYIGMKAIAASPTNPLRFYQY</sequence>
<keyword evidence="2" id="KW-1185">Reference proteome</keyword>
<name>A0ABQ0DWZ8_9EUKA</name>
<dbReference type="InterPro" id="IPR045114">
    <property type="entry name" value="Csn12-like"/>
</dbReference>
<evidence type="ECO:0000313" key="2">
    <source>
        <dbReference type="Proteomes" id="UP001628156"/>
    </source>
</evidence>
<organism evidence="1 2">
    <name type="scientific">Entamoeba nuttalli</name>
    <dbReference type="NCBI Taxonomy" id="412467"/>
    <lineage>
        <taxon>Eukaryota</taxon>
        <taxon>Amoebozoa</taxon>
        <taxon>Evosea</taxon>
        <taxon>Archamoebae</taxon>
        <taxon>Mastigamoebida</taxon>
        <taxon>Entamoebidae</taxon>
        <taxon>Entamoeba</taxon>
    </lineage>
</organism>
<dbReference type="PANTHER" id="PTHR12732:SF0">
    <property type="entry name" value="PCI DOMAIN-CONTAINING PROTEIN 2"/>
    <property type="match status" value="1"/>
</dbReference>
<dbReference type="SMART" id="SM00753">
    <property type="entry name" value="PAM"/>
    <property type="match status" value="1"/>
</dbReference>
<evidence type="ECO:0008006" key="3">
    <source>
        <dbReference type="Google" id="ProtNLM"/>
    </source>
</evidence>
<reference evidence="1 2" key="1">
    <citation type="journal article" date="2019" name="PLoS Negl. Trop. Dis.">
        <title>Whole genome sequencing of Entamoeba nuttalli reveals mammalian host-related molecular signatures and a novel octapeptide-repeat surface protein.</title>
        <authorList>
            <person name="Tanaka M."/>
            <person name="Makiuchi T."/>
            <person name="Komiyama T."/>
            <person name="Shiina T."/>
            <person name="Osaki K."/>
            <person name="Tachibana H."/>
        </authorList>
    </citation>
    <scope>NUCLEOTIDE SEQUENCE [LARGE SCALE GENOMIC DNA]</scope>
    <source>
        <strain evidence="1 2">P19-061405</strain>
    </source>
</reference>
<protein>
    <recommendedName>
        <fullName evidence="3">PCI domain containing protein</fullName>
    </recommendedName>
</protein>